<evidence type="ECO:0000313" key="2">
    <source>
        <dbReference type="EMBL" id="GAG29571.1"/>
    </source>
</evidence>
<accession>X0XXU8</accession>
<comment type="caution">
    <text evidence="2">The sequence shown here is derived from an EMBL/GenBank/DDBJ whole genome shotgun (WGS) entry which is preliminary data.</text>
</comment>
<sequence>MSQGFHPKPRMTFPLALAVGIEGSDEVMELELSESCTAPDVLTRVAPHAPPGLTFTSAEVVPQGCKKARVRSVSYQAPIPASCREGLQERIDQLMASSSWPLSRPGRNTTLDLRAQLEDLS</sequence>
<proteinExistence type="predicted"/>
<evidence type="ECO:0000259" key="1">
    <source>
        <dbReference type="Pfam" id="PF10105"/>
    </source>
</evidence>
<organism evidence="2">
    <name type="scientific">marine sediment metagenome</name>
    <dbReference type="NCBI Taxonomy" id="412755"/>
    <lineage>
        <taxon>unclassified sequences</taxon>
        <taxon>metagenomes</taxon>
        <taxon>ecological metagenomes</taxon>
    </lineage>
</organism>
<dbReference type="InterPro" id="IPR018768">
    <property type="entry name" value="DUF2344"/>
</dbReference>
<reference evidence="2" key="1">
    <citation type="journal article" date="2014" name="Front. Microbiol.">
        <title>High frequency of phylogenetically diverse reductive dehalogenase-homologous genes in deep subseafloor sedimentary metagenomes.</title>
        <authorList>
            <person name="Kawai M."/>
            <person name="Futagami T."/>
            <person name="Toyoda A."/>
            <person name="Takaki Y."/>
            <person name="Nishi S."/>
            <person name="Hori S."/>
            <person name="Arai W."/>
            <person name="Tsubouchi T."/>
            <person name="Morono Y."/>
            <person name="Uchiyama I."/>
            <person name="Ito T."/>
            <person name="Fujiyama A."/>
            <person name="Inagaki F."/>
            <person name="Takami H."/>
        </authorList>
    </citation>
    <scope>NUCLEOTIDE SEQUENCE</scope>
    <source>
        <strain evidence="2">Expedition CK06-06</strain>
    </source>
</reference>
<dbReference type="EMBL" id="BARS01043802">
    <property type="protein sequence ID" value="GAG29571.1"/>
    <property type="molecule type" value="Genomic_DNA"/>
</dbReference>
<protein>
    <recommendedName>
        <fullName evidence="1">DUF2344 domain-containing protein</fullName>
    </recommendedName>
</protein>
<feature type="domain" description="DUF2344" evidence="1">
    <location>
        <begin position="1"/>
        <end position="120"/>
    </location>
</feature>
<gene>
    <name evidence="2" type="ORF">S01H1_66262</name>
</gene>
<dbReference type="AlphaFoldDB" id="X0XXU8"/>
<feature type="non-terminal residue" evidence="2">
    <location>
        <position position="121"/>
    </location>
</feature>
<name>X0XXU8_9ZZZZ</name>
<dbReference type="Pfam" id="PF10105">
    <property type="entry name" value="DUF2344"/>
    <property type="match status" value="1"/>
</dbReference>
<dbReference type="NCBIfam" id="TIGR03936">
    <property type="entry name" value="sam_1_link_chp"/>
    <property type="match status" value="1"/>
</dbReference>